<feature type="compositionally biased region" description="Basic and acidic residues" evidence="3">
    <location>
        <begin position="424"/>
        <end position="443"/>
    </location>
</feature>
<name>A0A9D2H330_9MICO</name>
<dbReference type="SUPFAM" id="SSF53756">
    <property type="entry name" value="UDP-Glycosyltransferase/glycogen phosphorylase"/>
    <property type="match status" value="1"/>
</dbReference>
<reference evidence="6" key="2">
    <citation type="submission" date="2021-04" db="EMBL/GenBank/DDBJ databases">
        <authorList>
            <person name="Gilroy R."/>
        </authorList>
    </citation>
    <scope>NUCLEOTIDE SEQUENCE</scope>
    <source>
        <strain evidence="6">ChiHjej8B7-3636</strain>
    </source>
</reference>
<dbReference type="InterPro" id="IPR001296">
    <property type="entry name" value="Glyco_trans_1"/>
</dbReference>
<keyword evidence="2 6" id="KW-0808">Transferase</keyword>
<dbReference type="PANTHER" id="PTHR12526:SF630">
    <property type="entry name" value="GLYCOSYLTRANSFERASE"/>
    <property type="match status" value="1"/>
</dbReference>
<dbReference type="GO" id="GO:0016757">
    <property type="term" value="F:glycosyltransferase activity"/>
    <property type="evidence" value="ECO:0007669"/>
    <property type="project" value="UniProtKB-KW"/>
</dbReference>
<evidence type="ECO:0000313" key="6">
    <source>
        <dbReference type="EMBL" id="HJA03733.1"/>
    </source>
</evidence>
<dbReference type="PANTHER" id="PTHR12526">
    <property type="entry name" value="GLYCOSYLTRANSFERASE"/>
    <property type="match status" value="1"/>
</dbReference>
<dbReference type="Gene3D" id="3.40.50.2000">
    <property type="entry name" value="Glycogen Phosphorylase B"/>
    <property type="match status" value="2"/>
</dbReference>
<organism evidence="6 7">
    <name type="scientific">Candidatus Microbacterium stercoravium</name>
    <dbReference type="NCBI Taxonomy" id="2838697"/>
    <lineage>
        <taxon>Bacteria</taxon>
        <taxon>Bacillati</taxon>
        <taxon>Actinomycetota</taxon>
        <taxon>Actinomycetes</taxon>
        <taxon>Micrococcales</taxon>
        <taxon>Microbacteriaceae</taxon>
        <taxon>Microbacterium</taxon>
    </lineage>
</organism>
<protein>
    <submittedName>
        <fullName evidence="6">Glycosyltransferase</fullName>
        <ecNumber evidence="6">2.4.-.-</ecNumber>
    </submittedName>
</protein>
<evidence type="ECO:0000256" key="2">
    <source>
        <dbReference type="ARBA" id="ARBA00022679"/>
    </source>
</evidence>
<evidence type="ECO:0000259" key="4">
    <source>
        <dbReference type="Pfam" id="PF00534"/>
    </source>
</evidence>
<dbReference type="AlphaFoldDB" id="A0A9D2H330"/>
<dbReference type="Proteomes" id="UP000824220">
    <property type="component" value="Unassembled WGS sequence"/>
</dbReference>
<sequence length="443" mass="47710">MVWRAFRLSRLTSHGAPRRHRGKGRALRSDGSRGGIGYVVKVYPRFSETFIVTELLAREAAGETLTVFALRPSQDARFHPELARVAAPVSYLPRPTKPSLLWAALREAEPWVGEGIARALPDLLAAEADEAVAAIALAQRARQERLTHLHAHFATSAAVVARLASIITGIPYSFTAHAKDLFHESVDPVRLRSLVADASYVATVSAFNVSYLRVIAPVHAEKIRLVPNAIEVDRFAYRRPERAAGPLRVTAVGRLVEKKGFRVLLDAFAELRREGIEAELTLAGDGELAGELRDRVSALGLERVVRMPGPLPQSDVTNLLRDSDLFVAPCIIGADGNADGLPTVLLEAMATGVPCISTRVTGIPEVVIDGETGQLCPPGDSAALRAAIRRVATGDVDTVALAEAARALVEARHDARHQAAAHARFTDEARSAADRTAPRELVA</sequence>
<accession>A0A9D2H330</accession>
<dbReference type="EMBL" id="DXAM01000038">
    <property type="protein sequence ID" value="HJA03733.1"/>
    <property type="molecule type" value="Genomic_DNA"/>
</dbReference>
<feature type="domain" description="Glycosyltransferase subfamily 4-like N-terminal" evidence="5">
    <location>
        <begin position="133"/>
        <end position="234"/>
    </location>
</feature>
<comment type="caution">
    <text evidence="6">The sequence shown here is derived from an EMBL/GenBank/DDBJ whole genome shotgun (WGS) entry which is preliminary data.</text>
</comment>
<evidence type="ECO:0000259" key="5">
    <source>
        <dbReference type="Pfam" id="PF13439"/>
    </source>
</evidence>
<dbReference type="Pfam" id="PF13439">
    <property type="entry name" value="Glyco_transf_4"/>
    <property type="match status" value="1"/>
</dbReference>
<dbReference type="EC" id="2.4.-.-" evidence="6"/>
<reference evidence="6" key="1">
    <citation type="journal article" date="2021" name="PeerJ">
        <title>Extensive microbial diversity within the chicken gut microbiome revealed by metagenomics and culture.</title>
        <authorList>
            <person name="Gilroy R."/>
            <person name="Ravi A."/>
            <person name="Getino M."/>
            <person name="Pursley I."/>
            <person name="Horton D.L."/>
            <person name="Alikhan N.F."/>
            <person name="Baker D."/>
            <person name="Gharbi K."/>
            <person name="Hall N."/>
            <person name="Watson M."/>
            <person name="Adriaenssens E.M."/>
            <person name="Foster-Nyarko E."/>
            <person name="Jarju S."/>
            <person name="Secka A."/>
            <person name="Antonio M."/>
            <person name="Oren A."/>
            <person name="Chaudhuri R.R."/>
            <person name="La Ragione R."/>
            <person name="Hildebrand F."/>
            <person name="Pallen M.J."/>
        </authorList>
    </citation>
    <scope>NUCLEOTIDE SEQUENCE</scope>
    <source>
        <strain evidence="6">ChiHjej8B7-3636</strain>
    </source>
</reference>
<feature type="region of interest" description="Disordered" evidence="3">
    <location>
        <begin position="419"/>
        <end position="443"/>
    </location>
</feature>
<proteinExistence type="predicted"/>
<feature type="domain" description="Glycosyl transferase family 1" evidence="4">
    <location>
        <begin position="244"/>
        <end position="406"/>
    </location>
</feature>
<evidence type="ECO:0000313" key="7">
    <source>
        <dbReference type="Proteomes" id="UP000824220"/>
    </source>
</evidence>
<dbReference type="InterPro" id="IPR028098">
    <property type="entry name" value="Glyco_trans_4-like_N"/>
</dbReference>
<dbReference type="Pfam" id="PF00534">
    <property type="entry name" value="Glycos_transf_1"/>
    <property type="match status" value="1"/>
</dbReference>
<evidence type="ECO:0000256" key="1">
    <source>
        <dbReference type="ARBA" id="ARBA00022676"/>
    </source>
</evidence>
<gene>
    <name evidence="6" type="ORF">H9800_02595</name>
</gene>
<keyword evidence="1 6" id="KW-0328">Glycosyltransferase</keyword>
<evidence type="ECO:0000256" key="3">
    <source>
        <dbReference type="SAM" id="MobiDB-lite"/>
    </source>
</evidence>